<proteinExistence type="predicted"/>
<reference evidence="1 2" key="1">
    <citation type="submission" date="2019-11" db="EMBL/GenBank/DDBJ databases">
        <title>Using colonization assays and comparative genomics to discover symbiosis behaviors and factors in Vibrio fischeri.</title>
        <authorList>
            <person name="Bongrand C."/>
            <person name="Moriano-Gutierrez S."/>
            <person name="Arevalo P."/>
            <person name="Mcfall-Ngai M."/>
            <person name="Visick K."/>
            <person name="Polz M.F."/>
            <person name="Ruby E.G."/>
        </authorList>
    </citation>
    <scope>NUCLEOTIDE SEQUENCE [LARGE SCALE GENOMIC DNA]</scope>
    <source>
        <strain evidence="2">emors.3.2</strain>
    </source>
</reference>
<dbReference type="EMBL" id="WOBO01000004">
    <property type="protein sequence ID" value="MUK44212.1"/>
    <property type="molecule type" value="Genomic_DNA"/>
</dbReference>
<comment type="caution">
    <text evidence="1">The sequence shown here is derived from an EMBL/GenBank/DDBJ whole genome shotgun (WGS) entry which is preliminary data.</text>
</comment>
<protein>
    <submittedName>
        <fullName evidence="1">Uncharacterized protein</fullName>
    </submittedName>
</protein>
<evidence type="ECO:0000313" key="2">
    <source>
        <dbReference type="Proteomes" id="UP000435323"/>
    </source>
</evidence>
<gene>
    <name evidence="1" type="ORF">GNP77_02350</name>
</gene>
<dbReference type="RefSeq" id="WP_155657255.1">
    <property type="nucleotide sequence ID" value="NZ_WOBO01000004.1"/>
</dbReference>
<name>A0A6N3YSX0_ALIFS</name>
<dbReference type="Proteomes" id="UP000435323">
    <property type="component" value="Unassembled WGS sequence"/>
</dbReference>
<evidence type="ECO:0000313" key="1">
    <source>
        <dbReference type="EMBL" id="MUK44212.1"/>
    </source>
</evidence>
<accession>A0A6N3YSX0</accession>
<dbReference type="AlphaFoldDB" id="A0A6N3YSX0"/>
<sequence>MPNKEAVLQQLFLREVKGTPIIERNELSHCEIQEKEFVIWCQQKRDFSLEEIFESHWIKTCTAGYITELIFSQNGSLIEFTLFERLKTVGHWELIDGLLYISIFKNENQYDFVVVANSSVNIHSAIEYKNNELHSYLKLTQTRVLDKVSDQY</sequence>
<organism evidence="1 2">
    <name type="scientific">Aliivibrio fischeri</name>
    <name type="common">Vibrio fischeri</name>
    <dbReference type="NCBI Taxonomy" id="668"/>
    <lineage>
        <taxon>Bacteria</taxon>
        <taxon>Pseudomonadati</taxon>
        <taxon>Pseudomonadota</taxon>
        <taxon>Gammaproteobacteria</taxon>
        <taxon>Vibrionales</taxon>
        <taxon>Vibrionaceae</taxon>
        <taxon>Aliivibrio</taxon>
    </lineage>
</organism>